<feature type="transmembrane region" description="Helical" evidence="7">
    <location>
        <begin position="797"/>
        <end position="817"/>
    </location>
</feature>
<evidence type="ECO:0000256" key="2">
    <source>
        <dbReference type="ARBA" id="ARBA00022475"/>
    </source>
</evidence>
<feature type="transmembrane region" description="Helical" evidence="7">
    <location>
        <begin position="21"/>
        <end position="38"/>
    </location>
</feature>
<feature type="transmembrane region" description="Helical" evidence="7">
    <location>
        <begin position="672"/>
        <end position="693"/>
    </location>
</feature>
<proteinExistence type="predicted"/>
<evidence type="ECO:0000313" key="10">
    <source>
        <dbReference type="EMBL" id="HIQ97169.1"/>
    </source>
</evidence>
<evidence type="ECO:0000256" key="1">
    <source>
        <dbReference type="ARBA" id="ARBA00004651"/>
    </source>
</evidence>
<evidence type="ECO:0000256" key="6">
    <source>
        <dbReference type="SAM" id="MobiDB-lite"/>
    </source>
</evidence>
<feature type="domain" description="ABC3 transporter permease C-terminal" evidence="8">
    <location>
        <begin position="630"/>
        <end position="746"/>
    </location>
</feature>
<organism evidence="10 11">
    <name type="scientific">Candidatus Limivivens merdigallinarum</name>
    <dbReference type="NCBI Taxonomy" id="2840859"/>
    <lineage>
        <taxon>Bacteria</taxon>
        <taxon>Bacillati</taxon>
        <taxon>Bacillota</taxon>
        <taxon>Clostridia</taxon>
        <taxon>Lachnospirales</taxon>
        <taxon>Lachnospiraceae</taxon>
        <taxon>Lachnospiraceae incertae sedis</taxon>
        <taxon>Candidatus Limivivens</taxon>
    </lineage>
</organism>
<dbReference type="AlphaFoldDB" id="A0A9D0ZWQ9"/>
<feature type="region of interest" description="Disordered" evidence="6">
    <location>
        <begin position="319"/>
        <end position="341"/>
    </location>
</feature>
<evidence type="ECO:0000256" key="7">
    <source>
        <dbReference type="SAM" id="Phobius"/>
    </source>
</evidence>
<dbReference type="Proteomes" id="UP000886886">
    <property type="component" value="Unassembled WGS sequence"/>
</dbReference>
<dbReference type="InterPro" id="IPR038766">
    <property type="entry name" value="Membrane_comp_ABC_pdt"/>
</dbReference>
<dbReference type="Pfam" id="PF02687">
    <property type="entry name" value="FtsX"/>
    <property type="match status" value="2"/>
</dbReference>
<dbReference type="PANTHER" id="PTHR30287:SF1">
    <property type="entry name" value="INNER MEMBRANE PROTEIN"/>
    <property type="match status" value="1"/>
</dbReference>
<keyword evidence="2" id="KW-1003">Cell membrane</keyword>
<feature type="transmembrane region" description="Helical" evidence="7">
    <location>
        <begin position="1029"/>
        <end position="1049"/>
    </location>
</feature>
<dbReference type="InterPro" id="IPR025857">
    <property type="entry name" value="MacB_PCD"/>
</dbReference>
<sequence>MKKRALRKDFYMEIRRTFNRFISIFLIVALGVAFYSGIQASAPDMEASGDAYFDNYGLMDLKVVGTLGLTDDDVESLSALESIEKAEGAYMTDVLYGTAESQQVLHVESLTEEFQSLQVLEGSLPENPGECFLDESFALSQGIQVGDEITISEDVENEEDEVLKNHTYTVSGIGASPVYISFNRGNTTLGSGQVGGFLYVLPEDFDMEVYTQIFLEVAGAAKEAAFSDEYESLIDQAIEEVEGIAGERCDVRYQEVTDEANQKIADAEAELEDGRAEAQQKIDDAKQEIADGEQELEDGRAEVEDGRAQIEDAKAELEDGRAELENSRAELESNRQTLEDSKAQLSSGWQQLEDGKAQFAQAESEYNAQAASANQEISDGESQIASAKQELNKGQQEYEQGLADIEAALRDIDDQLAAAELEIANGGENRDQVAAQYEETITQLTAARTQLVAQKEALADTKAELDAGWAEVEANEEKLSAAKQELSDGAAQIEAARSELASQEAALASAQAQVDEGEQQLNDGYAQLEEGEQELADAEAEIETSESELADAEATIAENEQKLEDAKADLAEGEQEMEDEIADGEQKIQDAKDELAEIKEPEWTVSQRMDDSDYSGYGDNADRMRNIGKVFPALFFLVAALISLTTMTRMVEEERTQIGTLKALGYGKISIMGKYVAYALFATLGGSIVGVLFGEKVLPYVIIEAYGIMYPYMDSMVLDYQWDFAAIATALSVLCTMAATLSACYRELQSTPASLMRPPSPKEGKRVLLEYIPFIWKHLSFTWKSTVRNLFRYKKRFLMTIFGIGGCMALLLVGFGLRDSILDIAVLQYDQIQTYDGILVLDEDAAEEERASLLTELQENDQVTDFQEVYMKNLTMESVEASCDIYLMVPETTENFSAFVTMRDRQSHETYELGDDGIVLTEKAATILDVSVGDTISITLEEGNTQEVAISDICENYMYHYAYMSAALFEKTFGQAPDYENVLFITNGENEAEIERIGESFLRNDAALSISYMSSIEDQVNDMLGSLDIVIVVLIISAGMLALVVLYNLNNINVNERKRELATLKVLGFYDKEVSAYMYRENILLTLIGAAVGSGLGIVLHRFTILTVEIDMCMFGRVIKPMSFVISILFTCAFSVIVNVFMHFKLKKIDMVESLKSVE</sequence>
<name>A0A9D0ZWQ9_9FIRM</name>
<keyword evidence="4 7" id="KW-1133">Transmembrane helix</keyword>
<feature type="transmembrane region" description="Helical" evidence="7">
    <location>
        <begin position="724"/>
        <end position="745"/>
    </location>
</feature>
<gene>
    <name evidence="10" type="ORF">IAB26_11475</name>
</gene>
<feature type="domain" description="MacB-like periplasmic core" evidence="9">
    <location>
        <begin position="24"/>
        <end position="229"/>
    </location>
</feature>
<reference evidence="10" key="1">
    <citation type="submission" date="2020-10" db="EMBL/GenBank/DDBJ databases">
        <authorList>
            <person name="Gilroy R."/>
        </authorList>
    </citation>
    <scope>NUCLEOTIDE SEQUENCE</scope>
    <source>
        <strain evidence="10">ChiSjej3B21-11622</strain>
    </source>
</reference>
<keyword evidence="3 7" id="KW-0812">Transmembrane</keyword>
<feature type="domain" description="ABC3 transporter permease C-terminal" evidence="8">
    <location>
        <begin position="1033"/>
        <end position="1148"/>
    </location>
</feature>
<evidence type="ECO:0000259" key="9">
    <source>
        <dbReference type="Pfam" id="PF12704"/>
    </source>
</evidence>
<dbReference type="PANTHER" id="PTHR30287">
    <property type="entry name" value="MEMBRANE COMPONENT OF PREDICTED ABC SUPERFAMILY METABOLITE UPTAKE TRANSPORTER"/>
    <property type="match status" value="1"/>
</dbReference>
<evidence type="ECO:0000256" key="4">
    <source>
        <dbReference type="ARBA" id="ARBA00022989"/>
    </source>
</evidence>
<protein>
    <submittedName>
        <fullName evidence="10">FtsX-like permease family protein</fullName>
    </submittedName>
</protein>
<dbReference type="Gene3D" id="6.10.250.3150">
    <property type="match status" value="1"/>
</dbReference>
<feature type="transmembrane region" description="Helical" evidence="7">
    <location>
        <begin position="630"/>
        <end position="651"/>
    </location>
</feature>
<dbReference type="Pfam" id="PF12704">
    <property type="entry name" value="MacB_PCD"/>
    <property type="match status" value="1"/>
</dbReference>
<dbReference type="InterPro" id="IPR003838">
    <property type="entry name" value="ABC3_permease_C"/>
</dbReference>
<comment type="subcellular location">
    <subcellularLocation>
        <location evidence="1">Cell membrane</location>
        <topology evidence="1">Multi-pass membrane protein</topology>
    </subcellularLocation>
</comment>
<evidence type="ECO:0000256" key="5">
    <source>
        <dbReference type="ARBA" id="ARBA00023136"/>
    </source>
</evidence>
<evidence type="ECO:0000259" key="8">
    <source>
        <dbReference type="Pfam" id="PF02687"/>
    </source>
</evidence>
<dbReference type="Gene3D" id="1.10.287.1490">
    <property type="match status" value="1"/>
</dbReference>
<comment type="caution">
    <text evidence="10">The sequence shown here is derived from an EMBL/GenBank/DDBJ whole genome shotgun (WGS) entry which is preliminary data.</text>
</comment>
<dbReference type="GO" id="GO:0005886">
    <property type="term" value="C:plasma membrane"/>
    <property type="evidence" value="ECO:0007669"/>
    <property type="project" value="UniProtKB-SubCell"/>
</dbReference>
<keyword evidence="5 7" id="KW-0472">Membrane</keyword>
<evidence type="ECO:0000256" key="3">
    <source>
        <dbReference type="ARBA" id="ARBA00022692"/>
    </source>
</evidence>
<feature type="region of interest" description="Disordered" evidence="6">
    <location>
        <begin position="364"/>
        <end position="384"/>
    </location>
</feature>
<feature type="transmembrane region" description="Helical" evidence="7">
    <location>
        <begin position="1082"/>
        <end position="1103"/>
    </location>
</feature>
<accession>A0A9D0ZWQ9</accession>
<evidence type="ECO:0000313" key="11">
    <source>
        <dbReference type="Proteomes" id="UP000886886"/>
    </source>
</evidence>
<reference evidence="10" key="2">
    <citation type="journal article" date="2021" name="PeerJ">
        <title>Extensive microbial diversity within the chicken gut microbiome revealed by metagenomics and culture.</title>
        <authorList>
            <person name="Gilroy R."/>
            <person name="Ravi A."/>
            <person name="Getino M."/>
            <person name="Pursley I."/>
            <person name="Horton D.L."/>
            <person name="Alikhan N.F."/>
            <person name="Baker D."/>
            <person name="Gharbi K."/>
            <person name="Hall N."/>
            <person name="Watson M."/>
            <person name="Adriaenssens E.M."/>
            <person name="Foster-Nyarko E."/>
            <person name="Jarju S."/>
            <person name="Secka A."/>
            <person name="Antonio M."/>
            <person name="Oren A."/>
            <person name="Chaudhuri R.R."/>
            <person name="La Ragione R."/>
            <person name="Hildebrand F."/>
            <person name="Pallen M.J."/>
        </authorList>
    </citation>
    <scope>NUCLEOTIDE SEQUENCE</scope>
    <source>
        <strain evidence="10">ChiSjej3B21-11622</strain>
    </source>
</reference>
<dbReference type="EMBL" id="DVFT01000169">
    <property type="protein sequence ID" value="HIQ97169.1"/>
    <property type="molecule type" value="Genomic_DNA"/>
</dbReference>
<feature type="transmembrane region" description="Helical" evidence="7">
    <location>
        <begin position="1123"/>
        <end position="1142"/>
    </location>
</feature>